<gene>
    <name evidence="2" type="ORF">EDC39_103108</name>
</gene>
<evidence type="ECO:0008006" key="4">
    <source>
        <dbReference type="Google" id="ProtNLM"/>
    </source>
</evidence>
<dbReference type="Pfam" id="PF16357">
    <property type="entry name" value="PepSY_TM_like_2"/>
    <property type="match status" value="1"/>
</dbReference>
<comment type="caution">
    <text evidence="2">The sequence shown here is derived from an EMBL/GenBank/DDBJ whole genome shotgun (WGS) entry which is preliminary data.</text>
</comment>
<keyword evidence="1" id="KW-0812">Transmembrane</keyword>
<keyword evidence="1" id="KW-0472">Membrane</keyword>
<dbReference type="RefSeq" id="WP_187426646.1">
    <property type="nucleotide sequence ID" value="NZ_VNIB01000003.1"/>
</dbReference>
<feature type="transmembrane region" description="Helical" evidence="1">
    <location>
        <begin position="166"/>
        <end position="182"/>
    </location>
</feature>
<organism evidence="2 3">
    <name type="scientific">Geothermobacter ehrlichii</name>
    <dbReference type="NCBI Taxonomy" id="213224"/>
    <lineage>
        <taxon>Bacteria</taxon>
        <taxon>Pseudomonadati</taxon>
        <taxon>Thermodesulfobacteriota</taxon>
        <taxon>Desulfuromonadia</taxon>
        <taxon>Desulfuromonadales</taxon>
        <taxon>Geothermobacteraceae</taxon>
        <taxon>Geothermobacter</taxon>
    </lineage>
</organism>
<feature type="transmembrane region" description="Helical" evidence="1">
    <location>
        <begin position="137"/>
        <end position="159"/>
    </location>
</feature>
<sequence length="183" mass="20594">MQQTTNQVLRRIHRIGGLLLAGFLVFYALTGLLLNHRGSFGYFIARETSISRIPVSDPEPLHRFIENCKTMIGRSDDPAVIRIRPDGSIEFLYGSHGKVTYVIHPQKGTMERFEKHPRQPWNWLNRLHKAFKTGAGWVFFADMVAIVILLVTLTGLLLVRRRSLDAGLIFAGGLLLALAAFLA</sequence>
<dbReference type="AlphaFoldDB" id="A0A5D3WJW9"/>
<accession>A0A5D3WJW9</accession>
<dbReference type="PANTHER" id="PTHR40115">
    <property type="entry name" value="INNER MEMBRANE PROTEIN WITH PEPSY TM HELIX"/>
    <property type="match status" value="1"/>
</dbReference>
<keyword evidence="1" id="KW-1133">Transmembrane helix</keyword>
<proteinExistence type="predicted"/>
<dbReference type="Proteomes" id="UP000324159">
    <property type="component" value="Unassembled WGS sequence"/>
</dbReference>
<feature type="transmembrane region" description="Helical" evidence="1">
    <location>
        <begin position="12"/>
        <end position="34"/>
    </location>
</feature>
<dbReference type="InterPro" id="IPR032307">
    <property type="entry name" value="PepSY_TM-like_2"/>
</dbReference>
<evidence type="ECO:0000256" key="1">
    <source>
        <dbReference type="SAM" id="Phobius"/>
    </source>
</evidence>
<keyword evidence="3" id="KW-1185">Reference proteome</keyword>
<evidence type="ECO:0000313" key="3">
    <source>
        <dbReference type="Proteomes" id="UP000324159"/>
    </source>
</evidence>
<reference evidence="2 3" key="1">
    <citation type="submission" date="2019-07" db="EMBL/GenBank/DDBJ databases">
        <title>Genomic Encyclopedia of Type Strains, Phase IV (KMG-IV): sequencing the most valuable type-strain genomes for metagenomic binning, comparative biology and taxonomic classification.</title>
        <authorList>
            <person name="Goeker M."/>
        </authorList>
    </citation>
    <scope>NUCLEOTIDE SEQUENCE [LARGE SCALE GENOMIC DNA]</scope>
    <source>
        <strain evidence="2 3">SS015</strain>
    </source>
</reference>
<protein>
    <recommendedName>
        <fullName evidence="4">PepSY-associated transmembrane protein</fullName>
    </recommendedName>
</protein>
<name>A0A5D3WJW9_9BACT</name>
<evidence type="ECO:0000313" key="2">
    <source>
        <dbReference type="EMBL" id="TYO99265.1"/>
    </source>
</evidence>
<dbReference type="PANTHER" id="PTHR40115:SF1">
    <property type="entry name" value="INNER MEMBRANE PROTEIN WITH PEPSY TM HELIX"/>
    <property type="match status" value="1"/>
</dbReference>
<dbReference type="EMBL" id="VNIB01000003">
    <property type="protein sequence ID" value="TYO99265.1"/>
    <property type="molecule type" value="Genomic_DNA"/>
</dbReference>